<evidence type="ECO:0000256" key="5">
    <source>
        <dbReference type="ARBA" id="ARBA00047831"/>
    </source>
</evidence>
<dbReference type="Pfam" id="PF18765">
    <property type="entry name" value="Polbeta"/>
    <property type="match status" value="1"/>
</dbReference>
<evidence type="ECO:0000256" key="1">
    <source>
        <dbReference type="ARBA" id="ARBA00022679"/>
    </source>
</evidence>
<dbReference type="EMBL" id="DUMN01000251">
    <property type="protein sequence ID" value="HHV67675.1"/>
    <property type="molecule type" value="Genomic_DNA"/>
</dbReference>
<dbReference type="InterPro" id="IPR025184">
    <property type="entry name" value="AadA_C"/>
</dbReference>
<evidence type="ECO:0000313" key="9">
    <source>
        <dbReference type="EMBL" id="HHV67675.1"/>
    </source>
</evidence>
<keyword evidence="2" id="KW-0046">Antibiotic resistance</keyword>
<evidence type="ECO:0000259" key="8">
    <source>
        <dbReference type="Pfam" id="PF18765"/>
    </source>
</evidence>
<comment type="caution">
    <text evidence="9">The sequence shown here is derived from an EMBL/GenBank/DDBJ whole genome shotgun (WGS) entry which is preliminary data.</text>
</comment>
<name>A0A7V6PB82_9HYPH</name>
<evidence type="ECO:0000313" key="10">
    <source>
        <dbReference type="Proteomes" id="UP000551563"/>
    </source>
</evidence>
<protein>
    <recommendedName>
        <fullName evidence="4">Aminoglycoside (3'') (9) adenylyltransferase</fullName>
        <ecNumber evidence="3">2.7.7.47</ecNumber>
    </recommendedName>
</protein>
<dbReference type="Gene3D" id="3.30.460.10">
    <property type="entry name" value="Beta Polymerase, domain 2"/>
    <property type="match status" value="1"/>
</dbReference>
<dbReference type="Proteomes" id="UP000551563">
    <property type="component" value="Unassembled WGS sequence"/>
</dbReference>
<comment type="catalytic activity">
    <reaction evidence="5">
        <text>spectinomycin + ATP = 9-O-adenylylspectinomycin + diphosphate</text>
        <dbReference type="Rhea" id="RHEA:63228"/>
        <dbReference type="ChEBI" id="CHEBI:30616"/>
        <dbReference type="ChEBI" id="CHEBI:33019"/>
        <dbReference type="ChEBI" id="CHEBI:146260"/>
        <dbReference type="ChEBI" id="CHEBI:146261"/>
    </reaction>
</comment>
<dbReference type="PIRSF" id="PIRSF000819">
    <property type="entry name" value="Streptomycin_3-adenylyltransf"/>
    <property type="match status" value="1"/>
</dbReference>
<dbReference type="InterPro" id="IPR043519">
    <property type="entry name" value="NT_sf"/>
</dbReference>
<gene>
    <name evidence="9" type="ORF">GXX48_08550</name>
</gene>
<sequence>MQATTKNNRQVSTVLAELRRILKDSLLAVYLHGSAASGDLRPQSDIDLIAVVDRGMTADERAKFLASLLTLSGRHPAALNGTRCLEVMVFSRRDLAHHLFPARVEFVYGEWLRDAFEAGETPMPAHDPEFTLVLAQARQEAIPLFGPDADRLLPEVSQEVVRHAMRNLLPVLLDSLNEDTRNVLLTLARMWRTASSGDFVSKDEAVIWAVPKLTEQDASTLDHARRAYLGEVSDDWRNCRDVAKRLAEKLAANVAEAMTA</sequence>
<reference evidence="9 10" key="1">
    <citation type="journal article" date="2020" name="Biotechnol. Biofuels">
        <title>New insights from the biogas microbiome by comprehensive genome-resolved metagenomics of nearly 1600 species originating from multiple anaerobic digesters.</title>
        <authorList>
            <person name="Campanaro S."/>
            <person name="Treu L."/>
            <person name="Rodriguez-R L.M."/>
            <person name="Kovalovszki A."/>
            <person name="Ziels R.M."/>
            <person name="Maus I."/>
            <person name="Zhu X."/>
            <person name="Kougias P.G."/>
            <person name="Basile A."/>
            <person name="Luo G."/>
            <person name="Schluter A."/>
            <person name="Konstantinidis K.T."/>
            <person name="Angelidaki I."/>
        </authorList>
    </citation>
    <scope>NUCLEOTIDE SEQUENCE [LARGE SCALE GENOMIC DNA]</scope>
    <source>
        <strain evidence="9">AS04akNAM_66</strain>
    </source>
</reference>
<accession>A0A7V6PB82</accession>
<organism evidence="9 10">
    <name type="scientific">Brucella intermedia</name>
    <dbReference type="NCBI Taxonomy" id="94625"/>
    <lineage>
        <taxon>Bacteria</taxon>
        <taxon>Pseudomonadati</taxon>
        <taxon>Pseudomonadota</taxon>
        <taxon>Alphaproteobacteria</taxon>
        <taxon>Hyphomicrobiales</taxon>
        <taxon>Brucellaceae</taxon>
        <taxon>Brucella/Ochrobactrum group</taxon>
        <taxon>Brucella</taxon>
    </lineage>
</organism>
<dbReference type="AlphaFoldDB" id="A0A7V6PB82"/>
<dbReference type="GO" id="GO:0009012">
    <property type="term" value="F:aminoglycoside 3''-adenylyltransferase activity"/>
    <property type="evidence" value="ECO:0007669"/>
    <property type="project" value="UniProtKB-EC"/>
</dbReference>
<dbReference type="GO" id="GO:0046677">
    <property type="term" value="P:response to antibiotic"/>
    <property type="evidence" value="ECO:0007669"/>
    <property type="project" value="UniProtKB-KW"/>
</dbReference>
<dbReference type="InterPro" id="IPR024172">
    <property type="entry name" value="AadA/Aad9"/>
</dbReference>
<comment type="catalytic activity">
    <reaction evidence="6">
        <text>streptomycin + ATP = 3''-O-adenylylstreptomycin + diphosphate</text>
        <dbReference type="Rhea" id="RHEA:20245"/>
        <dbReference type="ChEBI" id="CHEBI:30616"/>
        <dbReference type="ChEBI" id="CHEBI:33019"/>
        <dbReference type="ChEBI" id="CHEBI:58007"/>
        <dbReference type="ChEBI" id="CHEBI:58605"/>
        <dbReference type="EC" id="2.7.7.47"/>
    </reaction>
</comment>
<dbReference type="EC" id="2.7.7.47" evidence="3"/>
<evidence type="ECO:0000256" key="6">
    <source>
        <dbReference type="ARBA" id="ARBA00048566"/>
    </source>
</evidence>
<feature type="domain" description="Polymerase beta nucleotidyltransferase" evidence="8">
    <location>
        <begin position="23"/>
        <end position="71"/>
    </location>
</feature>
<dbReference type="InterPro" id="IPR041633">
    <property type="entry name" value="Polbeta"/>
</dbReference>
<evidence type="ECO:0000256" key="3">
    <source>
        <dbReference type="ARBA" id="ARBA00035126"/>
    </source>
</evidence>
<feature type="domain" description="Adenylyltransferase AadA C-terminal" evidence="7">
    <location>
        <begin position="152"/>
        <end position="251"/>
    </location>
</feature>
<evidence type="ECO:0000256" key="4">
    <source>
        <dbReference type="ARBA" id="ARBA00035252"/>
    </source>
</evidence>
<keyword evidence="1" id="KW-0808">Transferase</keyword>
<dbReference type="SUPFAM" id="SSF81301">
    <property type="entry name" value="Nucleotidyltransferase"/>
    <property type="match status" value="1"/>
</dbReference>
<dbReference type="Pfam" id="PF13427">
    <property type="entry name" value="AadA_C"/>
    <property type="match status" value="1"/>
</dbReference>
<dbReference type="CDD" id="cd05403">
    <property type="entry name" value="NT_KNTase_like"/>
    <property type="match status" value="1"/>
</dbReference>
<proteinExistence type="predicted"/>
<evidence type="ECO:0000256" key="2">
    <source>
        <dbReference type="ARBA" id="ARBA00023251"/>
    </source>
</evidence>
<dbReference type="GO" id="GO:0070566">
    <property type="term" value="F:adenylyltransferase activity"/>
    <property type="evidence" value="ECO:0007669"/>
    <property type="project" value="InterPro"/>
</dbReference>
<evidence type="ECO:0000259" key="7">
    <source>
        <dbReference type="Pfam" id="PF13427"/>
    </source>
</evidence>